<comment type="caution">
    <text evidence="2">The sequence shown here is derived from an EMBL/GenBank/DDBJ whole genome shotgun (WGS) entry which is preliminary data.</text>
</comment>
<keyword evidence="3" id="KW-1185">Reference proteome</keyword>
<dbReference type="Proteomes" id="UP000637423">
    <property type="component" value="Unassembled WGS sequence"/>
</dbReference>
<evidence type="ECO:0000313" key="2">
    <source>
        <dbReference type="EMBL" id="GGC70122.1"/>
    </source>
</evidence>
<name>A0A916UDW4_9BURK</name>
<keyword evidence="1" id="KW-0812">Transmembrane</keyword>
<evidence type="ECO:0000256" key="1">
    <source>
        <dbReference type="SAM" id="Phobius"/>
    </source>
</evidence>
<evidence type="ECO:0000313" key="3">
    <source>
        <dbReference type="Proteomes" id="UP000637423"/>
    </source>
</evidence>
<organism evidence="2 3">
    <name type="scientific">Undibacterium terreum</name>
    <dbReference type="NCBI Taxonomy" id="1224302"/>
    <lineage>
        <taxon>Bacteria</taxon>
        <taxon>Pseudomonadati</taxon>
        <taxon>Pseudomonadota</taxon>
        <taxon>Betaproteobacteria</taxon>
        <taxon>Burkholderiales</taxon>
        <taxon>Oxalobacteraceae</taxon>
        <taxon>Undibacterium</taxon>
    </lineage>
</organism>
<reference evidence="2" key="1">
    <citation type="journal article" date="2014" name="Int. J. Syst. Evol. Microbiol.">
        <title>Complete genome sequence of Corynebacterium casei LMG S-19264T (=DSM 44701T), isolated from a smear-ripened cheese.</title>
        <authorList>
            <consortium name="US DOE Joint Genome Institute (JGI-PGF)"/>
            <person name="Walter F."/>
            <person name="Albersmeier A."/>
            <person name="Kalinowski J."/>
            <person name="Ruckert C."/>
        </authorList>
    </citation>
    <scope>NUCLEOTIDE SEQUENCE</scope>
    <source>
        <strain evidence="2">CGMCC 1.10998</strain>
    </source>
</reference>
<dbReference type="RefSeq" id="WP_229750986.1">
    <property type="nucleotide sequence ID" value="NZ_BMED01000001.1"/>
</dbReference>
<accession>A0A916UDW4</accession>
<keyword evidence="1" id="KW-1133">Transmembrane helix</keyword>
<keyword evidence="1" id="KW-0472">Membrane</keyword>
<dbReference type="EMBL" id="BMED01000001">
    <property type="protein sequence ID" value="GGC70122.1"/>
    <property type="molecule type" value="Genomic_DNA"/>
</dbReference>
<feature type="transmembrane region" description="Helical" evidence="1">
    <location>
        <begin position="41"/>
        <end position="68"/>
    </location>
</feature>
<proteinExistence type="predicted"/>
<sequence length="82" mass="8918">MRLLMTILWPSFLVAIAAEGLFFSLFDPLDLAPGGKHIELPAVAVYSAGFLCFWLFCALASSLSCYLLEAKVDATSGRQSPF</sequence>
<gene>
    <name evidence="2" type="ORF">GCM10011396_16470</name>
</gene>
<dbReference type="AlphaFoldDB" id="A0A916UDW4"/>
<reference evidence="2" key="2">
    <citation type="submission" date="2020-09" db="EMBL/GenBank/DDBJ databases">
        <authorList>
            <person name="Sun Q."/>
            <person name="Zhou Y."/>
        </authorList>
    </citation>
    <scope>NUCLEOTIDE SEQUENCE</scope>
    <source>
        <strain evidence="2">CGMCC 1.10998</strain>
    </source>
</reference>
<evidence type="ECO:0008006" key="4">
    <source>
        <dbReference type="Google" id="ProtNLM"/>
    </source>
</evidence>
<protein>
    <recommendedName>
        <fullName evidence="4">Transmembrane protein</fullName>
    </recommendedName>
</protein>